<dbReference type="AlphaFoldDB" id="E1QLN4"/>
<sequence>MSQLGHWVANCQPERVTRIVTASVYELVVGPPKPNQIQTMDDLLEQGLVGLYRTGRKDATRAREDQRRYLAESDFDPTPALLKGFFGPMGGDGDLSA</sequence>
<evidence type="ECO:0000313" key="1">
    <source>
        <dbReference type="EMBL" id="ADK86469.1"/>
    </source>
</evidence>
<organism evidence="1 2">
    <name type="scientific">Desulfarculus baarsii (strain ATCC 33931 / DSM 2075 / LMG 7858 / VKM B-1802 / 2st14)</name>
    <dbReference type="NCBI Taxonomy" id="644282"/>
    <lineage>
        <taxon>Bacteria</taxon>
        <taxon>Pseudomonadati</taxon>
        <taxon>Thermodesulfobacteriota</taxon>
        <taxon>Desulfarculia</taxon>
        <taxon>Desulfarculales</taxon>
        <taxon>Desulfarculaceae</taxon>
        <taxon>Desulfarculus</taxon>
    </lineage>
</organism>
<dbReference type="KEGG" id="dbr:Deba_3116"/>
<proteinExistence type="predicted"/>
<dbReference type="RefSeq" id="WP_013259906.1">
    <property type="nucleotide sequence ID" value="NC_014365.1"/>
</dbReference>
<dbReference type="Proteomes" id="UP000009047">
    <property type="component" value="Chromosome"/>
</dbReference>
<accession>E1QLN4</accession>
<dbReference type="OrthoDB" id="5518808at2"/>
<name>E1QLN4_DESB2</name>
<reference evidence="1 2" key="1">
    <citation type="journal article" date="2010" name="Stand. Genomic Sci.">
        <title>Complete genome sequence of Desulfarculus baarsii type strain (2st14).</title>
        <authorList>
            <person name="Sun H."/>
            <person name="Spring S."/>
            <person name="Lapidus A."/>
            <person name="Davenport K."/>
            <person name="Del Rio T.G."/>
            <person name="Tice H."/>
            <person name="Nolan M."/>
            <person name="Copeland A."/>
            <person name="Cheng J.F."/>
            <person name="Lucas S."/>
            <person name="Tapia R."/>
            <person name="Goodwin L."/>
            <person name="Pitluck S."/>
            <person name="Ivanova N."/>
            <person name="Pagani I."/>
            <person name="Mavromatis K."/>
            <person name="Ovchinnikova G."/>
            <person name="Pati A."/>
            <person name="Chen A."/>
            <person name="Palaniappan K."/>
            <person name="Hauser L."/>
            <person name="Chang Y.J."/>
            <person name="Jeffries C.D."/>
            <person name="Detter J.C."/>
            <person name="Han C."/>
            <person name="Rohde M."/>
            <person name="Brambilla E."/>
            <person name="Goker M."/>
            <person name="Woyke T."/>
            <person name="Bristow J."/>
            <person name="Eisen J.A."/>
            <person name="Markowitz V."/>
            <person name="Hugenholtz P."/>
            <person name="Kyrpides N.C."/>
            <person name="Klenk H.P."/>
            <person name="Land M."/>
        </authorList>
    </citation>
    <scope>NUCLEOTIDE SEQUENCE [LARGE SCALE GENOMIC DNA]</scope>
    <source>
        <strain evidence="2">ATCC 33931 / DSM 2075 / LMG 7858 / VKM B-1802 / 2st14</strain>
    </source>
</reference>
<evidence type="ECO:0000313" key="2">
    <source>
        <dbReference type="Proteomes" id="UP000009047"/>
    </source>
</evidence>
<dbReference type="HOGENOM" id="CLU_2342169_0_0_7"/>
<gene>
    <name evidence="1" type="ordered locus">Deba_3116</name>
</gene>
<keyword evidence="2" id="KW-1185">Reference proteome</keyword>
<dbReference type="EMBL" id="CP002085">
    <property type="protein sequence ID" value="ADK86469.1"/>
    <property type="molecule type" value="Genomic_DNA"/>
</dbReference>
<protein>
    <submittedName>
        <fullName evidence="1">Uncharacterized protein</fullName>
    </submittedName>
</protein>